<feature type="domain" description="Thiamine pyrophosphate enzyme central" evidence="4">
    <location>
        <begin position="188"/>
        <end position="323"/>
    </location>
</feature>
<dbReference type="SUPFAM" id="SSF52467">
    <property type="entry name" value="DHS-like NAD/FAD-binding domain"/>
    <property type="match status" value="1"/>
</dbReference>
<dbReference type="EMBL" id="VDUZ01000034">
    <property type="protein sequence ID" value="TXL72287.1"/>
    <property type="molecule type" value="Genomic_DNA"/>
</dbReference>
<gene>
    <name evidence="7" type="ORF">FHP25_25995</name>
</gene>
<dbReference type="CDD" id="cd02002">
    <property type="entry name" value="TPP_BFDC"/>
    <property type="match status" value="1"/>
</dbReference>
<dbReference type="PANTHER" id="PTHR18968:SF133">
    <property type="entry name" value="BENZOYLFORMATE DECARBOXYLASE"/>
    <property type="match status" value="1"/>
</dbReference>
<dbReference type="InterPro" id="IPR029035">
    <property type="entry name" value="DHS-like_NAD/FAD-binding_dom"/>
</dbReference>
<organism evidence="7 8">
    <name type="scientific">Vineibacter terrae</name>
    <dbReference type="NCBI Taxonomy" id="2586908"/>
    <lineage>
        <taxon>Bacteria</taxon>
        <taxon>Pseudomonadati</taxon>
        <taxon>Pseudomonadota</taxon>
        <taxon>Alphaproteobacteria</taxon>
        <taxon>Hyphomicrobiales</taxon>
        <taxon>Vineibacter</taxon>
    </lineage>
</organism>
<dbReference type="Pfam" id="PF02776">
    <property type="entry name" value="TPP_enzyme_N"/>
    <property type="match status" value="1"/>
</dbReference>
<evidence type="ECO:0000259" key="6">
    <source>
        <dbReference type="Pfam" id="PF02776"/>
    </source>
</evidence>
<evidence type="ECO:0000259" key="4">
    <source>
        <dbReference type="Pfam" id="PF00205"/>
    </source>
</evidence>
<evidence type="ECO:0000313" key="8">
    <source>
        <dbReference type="Proteomes" id="UP000321638"/>
    </source>
</evidence>
<protein>
    <submittedName>
        <fullName evidence="7">Thiamine pyrophosphate-binding protein</fullName>
    </submittedName>
</protein>
<dbReference type="GO" id="GO:0019752">
    <property type="term" value="P:carboxylic acid metabolic process"/>
    <property type="evidence" value="ECO:0007669"/>
    <property type="project" value="UniProtKB-ARBA"/>
</dbReference>
<dbReference type="InterPro" id="IPR029061">
    <property type="entry name" value="THDP-binding"/>
</dbReference>
<dbReference type="InterPro" id="IPR012001">
    <property type="entry name" value="Thiamin_PyroP_enz_TPP-bd_dom"/>
</dbReference>
<proteinExistence type="inferred from homology"/>
<dbReference type="GO" id="GO:0000287">
    <property type="term" value="F:magnesium ion binding"/>
    <property type="evidence" value="ECO:0007669"/>
    <property type="project" value="InterPro"/>
</dbReference>
<dbReference type="GO" id="GO:0030976">
    <property type="term" value="F:thiamine pyrophosphate binding"/>
    <property type="evidence" value="ECO:0007669"/>
    <property type="project" value="InterPro"/>
</dbReference>
<evidence type="ECO:0000313" key="7">
    <source>
        <dbReference type="EMBL" id="TXL72287.1"/>
    </source>
</evidence>
<reference evidence="7 8" key="1">
    <citation type="submission" date="2019-06" db="EMBL/GenBank/DDBJ databases">
        <title>New taxonomy in bacterial strain CC-CFT640, isolated from vineyard.</title>
        <authorList>
            <person name="Lin S.-Y."/>
            <person name="Tsai C.-F."/>
            <person name="Young C.-C."/>
        </authorList>
    </citation>
    <scope>NUCLEOTIDE SEQUENCE [LARGE SCALE GENOMIC DNA]</scope>
    <source>
        <strain evidence="7 8">CC-CFT640</strain>
    </source>
</reference>
<feature type="domain" description="Thiamine pyrophosphate enzyme TPP-binding" evidence="5">
    <location>
        <begin position="399"/>
        <end position="548"/>
    </location>
</feature>
<comment type="caution">
    <text evidence="7">The sequence shown here is derived from an EMBL/GenBank/DDBJ whole genome shotgun (WGS) entry which is preliminary data.</text>
</comment>
<name>A0A5C8PF57_9HYPH</name>
<dbReference type="InterPro" id="IPR045229">
    <property type="entry name" value="TPP_enz"/>
</dbReference>
<dbReference type="Gene3D" id="3.40.50.1220">
    <property type="entry name" value="TPP-binding domain"/>
    <property type="match status" value="1"/>
</dbReference>
<dbReference type="AlphaFoldDB" id="A0A5C8PF57"/>
<dbReference type="RefSeq" id="WP_147849908.1">
    <property type="nucleotide sequence ID" value="NZ_VDUZ01000034.1"/>
</dbReference>
<dbReference type="InterPro" id="IPR011766">
    <property type="entry name" value="TPP_enzyme_TPP-bd"/>
</dbReference>
<keyword evidence="2 3" id="KW-0786">Thiamine pyrophosphate</keyword>
<sequence>MRGRHVFMQSLEKHAVRHIFGNPGTTESPLIDSLPEYPGIDYIVALHEGVALGAASFYAQATGRTGVVNLHVAPGLGNALGMLYSALKAGSPMVVTAGQQDTRMRLRDPLLGHDLVAMAAPVTKWSVQAERADELGPLLRRAFKIANDPPAGPVFVALPIDVMEQETSVAAIGPGTLYRATRPDPEGVADVARLLLASRNPVIVAGDDVARAAATDRLVALAERVGAPVWVEGLRAHLAFPAAHAHARGAVPFDAATIRKALDGADLVLLAGGPFFEEVWYAAGDPFPDGAAVIQLEESHTRLAFNFAPQAGLVGRMDHLLQAVDDAVAAGADDGYRAAAMRRGAALKTAKEADAAAYRARVEKAWSRMPISMPRALAEIRAGLPADAVVVDESITANIDLARAFDFTRPGDYYSGRGGGIGQGLAGVLGVKLAHPDRPVVAISGDGSAMYSIQALWTAAHHALPIVFVILANREYRVLKHNLDVYRQRFGELANHPYPHMDLTGPALGFVDMARGMGVAGTLVTKPDDVRGAIAQAVASGKPHLVEIAIEGKR</sequence>
<dbReference type="PROSITE" id="PS00187">
    <property type="entry name" value="TPP_ENZYMES"/>
    <property type="match status" value="1"/>
</dbReference>
<evidence type="ECO:0000256" key="2">
    <source>
        <dbReference type="ARBA" id="ARBA00023052"/>
    </source>
</evidence>
<dbReference type="InterPro" id="IPR012000">
    <property type="entry name" value="Thiamin_PyroP_enz_cen_dom"/>
</dbReference>
<dbReference type="Pfam" id="PF00205">
    <property type="entry name" value="TPP_enzyme_M"/>
    <property type="match status" value="1"/>
</dbReference>
<dbReference type="GO" id="GO:0003984">
    <property type="term" value="F:acetolactate synthase activity"/>
    <property type="evidence" value="ECO:0007669"/>
    <property type="project" value="TreeGrafter"/>
</dbReference>
<dbReference type="PANTHER" id="PTHR18968">
    <property type="entry name" value="THIAMINE PYROPHOSPHATE ENZYMES"/>
    <property type="match status" value="1"/>
</dbReference>
<dbReference type="SUPFAM" id="SSF52518">
    <property type="entry name" value="Thiamin diphosphate-binding fold (THDP-binding)"/>
    <property type="match status" value="2"/>
</dbReference>
<dbReference type="Proteomes" id="UP000321638">
    <property type="component" value="Unassembled WGS sequence"/>
</dbReference>
<accession>A0A5C8PF57</accession>
<evidence type="ECO:0000256" key="3">
    <source>
        <dbReference type="RuleBase" id="RU362132"/>
    </source>
</evidence>
<dbReference type="GO" id="GO:0050660">
    <property type="term" value="F:flavin adenine dinucleotide binding"/>
    <property type="evidence" value="ECO:0007669"/>
    <property type="project" value="TreeGrafter"/>
</dbReference>
<feature type="domain" description="Thiamine pyrophosphate enzyme N-terminal TPP-binding" evidence="6">
    <location>
        <begin position="1"/>
        <end position="108"/>
    </location>
</feature>
<evidence type="ECO:0000256" key="1">
    <source>
        <dbReference type="ARBA" id="ARBA00007812"/>
    </source>
</evidence>
<comment type="similarity">
    <text evidence="1 3">Belongs to the TPP enzyme family.</text>
</comment>
<dbReference type="OrthoDB" id="9773408at2"/>
<evidence type="ECO:0000259" key="5">
    <source>
        <dbReference type="Pfam" id="PF02775"/>
    </source>
</evidence>
<dbReference type="Pfam" id="PF02775">
    <property type="entry name" value="TPP_enzyme_C"/>
    <property type="match status" value="1"/>
</dbReference>
<dbReference type="CDD" id="cd07035">
    <property type="entry name" value="TPP_PYR_POX_like"/>
    <property type="match status" value="1"/>
</dbReference>
<keyword evidence="8" id="KW-1185">Reference proteome</keyword>
<dbReference type="Gene3D" id="3.40.50.970">
    <property type="match status" value="2"/>
</dbReference>
<dbReference type="InterPro" id="IPR000399">
    <property type="entry name" value="TPP-bd_CS"/>
</dbReference>